<proteinExistence type="predicted"/>
<protein>
    <submittedName>
        <fullName evidence="1">Uncharacterized protein</fullName>
    </submittedName>
</protein>
<gene>
    <name evidence="1" type="ORF">acsn021_16100</name>
</gene>
<evidence type="ECO:0000313" key="1">
    <source>
        <dbReference type="EMBL" id="BCJ94041.1"/>
    </source>
</evidence>
<keyword evidence="2" id="KW-1185">Reference proteome</keyword>
<dbReference type="AlphaFoldDB" id="A0A6S6R4M6"/>
<evidence type="ECO:0000313" key="2">
    <source>
        <dbReference type="Proteomes" id="UP000515561"/>
    </source>
</evidence>
<organism evidence="1 2">
    <name type="scientific">Anaerocolumna cellulosilytica</name>
    <dbReference type="NCBI Taxonomy" id="433286"/>
    <lineage>
        <taxon>Bacteria</taxon>
        <taxon>Bacillati</taxon>
        <taxon>Bacillota</taxon>
        <taxon>Clostridia</taxon>
        <taxon>Lachnospirales</taxon>
        <taxon>Lachnospiraceae</taxon>
        <taxon>Anaerocolumna</taxon>
    </lineage>
</organism>
<dbReference type="EMBL" id="AP023367">
    <property type="protein sequence ID" value="BCJ94041.1"/>
    <property type="molecule type" value="Genomic_DNA"/>
</dbReference>
<dbReference type="Proteomes" id="UP000515561">
    <property type="component" value="Chromosome"/>
</dbReference>
<dbReference type="KEGG" id="acel:acsn021_16100"/>
<reference evidence="1 2" key="1">
    <citation type="journal article" date="2016" name="Int. J. Syst. Evol. Microbiol.">
        <title>Descriptions of Anaerotaenia torta gen. nov., sp. nov. and Anaerocolumna cellulosilytica gen. nov., sp. nov. isolated from a methanogenic reactor of cattle waste.</title>
        <authorList>
            <person name="Uek A."/>
            <person name="Ohtaki Y."/>
            <person name="Kaku N."/>
            <person name="Ueki K."/>
        </authorList>
    </citation>
    <scope>NUCLEOTIDE SEQUENCE [LARGE SCALE GENOMIC DNA]</scope>
    <source>
        <strain evidence="1 2">SN021</strain>
    </source>
</reference>
<name>A0A6S6R4M6_9FIRM</name>
<accession>A0A6S6R4M6</accession>
<dbReference type="RefSeq" id="WP_184094356.1">
    <property type="nucleotide sequence ID" value="NZ_AP023367.1"/>
</dbReference>
<sequence>MKSKLLIGGLGICLLLSTLSPVTANASMVLLPPSESIIRPMLTYIAKANCNLTIDSNGTAHIESSVIGYSSVTQINISASLQQYKNGYWYSLQTFNVTDYSDYASLYETKAVSKGYKYRVSVTVTAQSKSSSETVSLKSGETTY</sequence>